<name>A0A7W1WX14_9GAMM</name>
<dbReference type="EMBL" id="JACEMT010000041">
    <property type="protein sequence ID" value="MBA4501798.1"/>
    <property type="molecule type" value="Genomic_DNA"/>
</dbReference>
<keyword evidence="2" id="KW-1185">Reference proteome</keyword>
<organism evidence="1 2">
    <name type="scientific">Marinobacterium marinum</name>
    <dbReference type="NCBI Taxonomy" id="2756129"/>
    <lineage>
        <taxon>Bacteria</taxon>
        <taxon>Pseudomonadati</taxon>
        <taxon>Pseudomonadota</taxon>
        <taxon>Gammaproteobacteria</taxon>
        <taxon>Oceanospirillales</taxon>
        <taxon>Oceanospirillaceae</taxon>
        <taxon>Marinobacterium</taxon>
    </lineage>
</organism>
<reference evidence="1 2" key="1">
    <citation type="submission" date="2020-07" db="EMBL/GenBank/DDBJ databases">
        <title>Bacterium isolated from marien macroalgae.</title>
        <authorList>
            <person name="Zhu K."/>
            <person name="Lu D."/>
            <person name="Du Z."/>
        </authorList>
    </citation>
    <scope>NUCLEOTIDE SEQUENCE [LARGE SCALE GENOMIC DNA]</scope>
    <source>
        <strain evidence="1 2">3-1745</strain>
    </source>
</reference>
<protein>
    <submittedName>
        <fullName evidence="1">Uncharacterized protein</fullName>
    </submittedName>
</protein>
<dbReference type="Proteomes" id="UP000538931">
    <property type="component" value="Unassembled WGS sequence"/>
</dbReference>
<comment type="caution">
    <text evidence="1">The sequence shown here is derived from an EMBL/GenBank/DDBJ whole genome shotgun (WGS) entry which is preliminary data.</text>
</comment>
<evidence type="ECO:0000313" key="2">
    <source>
        <dbReference type="Proteomes" id="UP000538931"/>
    </source>
</evidence>
<accession>A0A7W1WX14</accession>
<gene>
    <name evidence="1" type="ORF">H1S06_05405</name>
</gene>
<dbReference type="RefSeq" id="WP_181738012.1">
    <property type="nucleotide sequence ID" value="NZ_JACEMT010000041.1"/>
</dbReference>
<proteinExistence type="predicted"/>
<evidence type="ECO:0000313" key="1">
    <source>
        <dbReference type="EMBL" id="MBA4501798.1"/>
    </source>
</evidence>
<sequence>MSDTLQEGLVSTAVTGLSQSADLDALIPADLSNTFARDNFRSDADRFLQWLTLQQLEHSVARLPASAENMEPLPAEPKTLLNTTDPTCLTVFTRLNNGQHYTDTQALLSCMLNTGHALPDTFAIAVFAGSERGLQDLCGLGASARLRWMLSLLPDWSALLSTAATDWIEPAQQLLSTPDRALSDETQDSLIQTFNDCRPNLRGWLTRMLARKPAADVARFVRSAWHSARAEGRTMLVHLLAGISDWLLSPEGRESFDWLHALPNERATSVRQLLSLLKSTLAQRGAPHGEYCLALKQALSACIAVSKQGTFDLQAPEALSPELIALGVADVRNHADIDISKPAARLGQLIRLGGPSIWAQLLDTSVENACQQLLDSRYCKELLPFMQDSLFWHRQLHLLPMLYRAANQPKRFHLEHFLARLAADHVLNQPHAASALLGCLDRHNFWQLLRLERICLALLLADVELTSEASQRCWKELQPLLLDHEYPGICASLLLNLTAEQLNQPPEHWSKLTEDQQILYREHCQRIGTAIAFRQSLKHRQASTSQGEHP</sequence>
<dbReference type="AlphaFoldDB" id="A0A7W1WX14"/>